<feature type="compositionally biased region" description="Basic and acidic residues" evidence="8">
    <location>
        <begin position="54"/>
        <end position="63"/>
    </location>
</feature>
<keyword evidence="13" id="KW-1185">Reference proteome</keyword>
<feature type="non-terminal residue" evidence="12">
    <location>
        <position position="1"/>
    </location>
</feature>
<evidence type="ECO:0000256" key="7">
    <source>
        <dbReference type="PROSITE-ProRule" id="PRU01145"/>
    </source>
</evidence>
<dbReference type="InterPro" id="IPR013087">
    <property type="entry name" value="Znf_C2H2_type"/>
</dbReference>
<accession>A0AA38CDD3</accession>
<dbReference type="AlphaFoldDB" id="A0AA38CDD3"/>
<dbReference type="EMBL" id="JAHRHJ020000010">
    <property type="protein sequence ID" value="KAH9298005.1"/>
    <property type="molecule type" value="Genomic_DNA"/>
</dbReference>
<feature type="domain" description="Zinc finger C2H2 LYAR-type" evidence="9">
    <location>
        <begin position="30"/>
        <end position="57"/>
    </location>
</feature>
<evidence type="ECO:0000256" key="5">
    <source>
        <dbReference type="ARBA" id="ARBA00022833"/>
    </source>
</evidence>
<dbReference type="InterPro" id="IPR036236">
    <property type="entry name" value="Znf_C2H2_sf"/>
</dbReference>
<feature type="region of interest" description="Disordered" evidence="8">
    <location>
        <begin position="54"/>
        <end position="75"/>
    </location>
</feature>
<keyword evidence="5" id="KW-0862">Zinc</keyword>
<dbReference type="OMA" id="HSEERHE"/>
<dbReference type="Pfam" id="PF08790">
    <property type="entry name" value="zf-LYAR"/>
    <property type="match status" value="1"/>
</dbReference>
<evidence type="ECO:0000256" key="2">
    <source>
        <dbReference type="ARBA" id="ARBA00022723"/>
    </source>
</evidence>
<feature type="domain" description="C2H2-type" evidence="10">
    <location>
        <begin position="95"/>
        <end position="119"/>
    </location>
</feature>
<feature type="compositionally biased region" description="Polar residues" evidence="8">
    <location>
        <begin position="65"/>
        <end position="75"/>
    </location>
</feature>
<dbReference type="Pfam" id="PF25879">
    <property type="entry name" value="WHD_LYAR"/>
    <property type="match status" value="1"/>
</dbReference>
<keyword evidence="4 7" id="KW-0863">Zinc-finger</keyword>
<dbReference type="SUPFAM" id="SSF57667">
    <property type="entry name" value="beta-beta-alpha zinc fingers"/>
    <property type="match status" value="2"/>
</dbReference>
<evidence type="ECO:0000259" key="10">
    <source>
        <dbReference type="Pfam" id="PF12874"/>
    </source>
</evidence>
<organism evidence="12 13">
    <name type="scientific">Taxus chinensis</name>
    <name type="common">Chinese yew</name>
    <name type="synonym">Taxus wallichiana var. chinensis</name>
    <dbReference type="NCBI Taxonomy" id="29808"/>
    <lineage>
        <taxon>Eukaryota</taxon>
        <taxon>Viridiplantae</taxon>
        <taxon>Streptophyta</taxon>
        <taxon>Embryophyta</taxon>
        <taxon>Tracheophyta</taxon>
        <taxon>Spermatophyta</taxon>
        <taxon>Pinopsida</taxon>
        <taxon>Pinidae</taxon>
        <taxon>Conifers II</taxon>
        <taxon>Cupressales</taxon>
        <taxon>Taxaceae</taxon>
        <taxon>Taxus</taxon>
    </lineage>
</organism>
<name>A0AA38CDD3_TAXCH</name>
<keyword evidence="6" id="KW-0539">Nucleus</keyword>
<evidence type="ECO:0000313" key="13">
    <source>
        <dbReference type="Proteomes" id="UP000824469"/>
    </source>
</evidence>
<feature type="compositionally biased region" description="Basic and acidic residues" evidence="8">
    <location>
        <begin position="159"/>
        <end position="173"/>
    </location>
</feature>
<comment type="subcellular location">
    <subcellularLocation>
        <location evidence="1">Nucleus</location>
    </subcellularLocation>
</comment>
<gene>
    <name evidence="12" type="ORF">KI387_029687</name>
</gene>
<evidence type="ECO:0000256" key="1">
    <source>
        <dbReference type="ARBA" id="ARBA00004123"/>
    </source>
</evidence>
<evidence type="ECO:0000256" key="4">
    <source>
        <dbReference type="ARBA" id="ARBA00022771"/>
    </source>
</evidence>
<dbReference type="PANTHER" id="PTHR13100">
    <property type="entry name" value="CELL GROWTH-REGULATING NUCLEOLAR PROTEIN LYAR"/>
    <property type="match status" value="1"/>
</dbReference>
<dbReference type="GO" id="GO:0008270">
    <property type="term" value="F:zinc ion binding"/>
    <property type="evidence" value="ECO:0007669"/>
    <property type="project" value="UniProtKB-KW"/>
</dbReference>
<dbReference type="GO" id="GO:0003677">
    <property type="term" value="F:DNA binding"/>
    <property type="evidence" value="ECO:0007669"/>
    <property type="project" value="InterPro"/>
</dbReference>
<feature type="compositionally biased region" description="Basic and acidic residues" evidence="8">
    <location>
        <begin position="182"/>
        <end position="191"/>
    </location>
</feature>
<feature type="compositionally biased region" description="Polar residues" evidence="8">
    <location>
        <begin position="128"/>
        <end position="143"/>
    </location>
</feature>
<protein>
    <recommendedName>
        <fullName evidence="14">U1-type domain-containing protein</fullName>
    </recommendedName>
</protein>
<evidence type="ECO:0000313" key="12">
    <source>
        <dbReference type="EMBL" id="KAH9298005.1"/>
    </source>
</evidence>
<feature type="compositionally biased region" description="Basic residues" evidence="8">
    <location>
        <begin position="256"/>
        <end position="269"/>
    </location>
</feature>
<evidence type="ECO:0000256" key="3">
    <source>
        <dbReference type="ARBA" id="ARBA00022737"/>
    </source>
</evidence>
<dbReference type="Pfam" id="PF12874">
    <property type="entry name" value="zf-met"/>
    <property type="match status" value="1"/>
</dbReference>
<dbReference type="Proteomes" id="UP000824469">
    <property type="component" value="Unassembled WGS sequence"/>
</dbReference>
<feature type="compositionally biased region" description="Polar residues" evidence="8">
    <location>
        <begin position="226"/>
        <end position="237"/>
    </location>
</feature>
<keyword evidence="3" id="KW-0677">Repeat</keyword>
<reference evidence="12 13" key="1">
    <citation type="journal article" date="2021" name="Nat. Plants">
        <title>The Taxus genome provides insights into paclitaxel biosynthesis.</title>
        <authorList>
            <person name="Xiong X."/>
            <person name="Gou J."/>
            <person name="Liao Q."/>
            <person name="Li Y."/>
            <person name="Zhou Q."/>
            <person name="Bi G."/>
            <person name="Li C."/>
            <person name="Du R."/>
            <person name="Wang X."/>
            <person name="Sun T."/>
            <person name="Guo L."/>
            <person name="Liang H."/>
            <person name="Lu P."/>
            <person name="Wu Y."/>
            <person name="Zhang Z."/>
            <person name="Ro D.K."/>
            <person name="Shang Y."/>
            <person name="Huang S."/>
            <person name="Yan J."/>
        </authorList>
    </citation>
    <scope>NUCLEOTIDE SEQUENCE [LARGE SCALE GENOMIC DNA]</scope>
    <source>
        <strain evidence="12">Ta-2019</strain>
    </source>
</reference>
<evidence type="ECO:0000259" key="9">
    <source>
        <dbReference type="Pfam" id="PF08790"/>
    </source>
</evidence>
<dbReference type="PROSITE" id="PS51804">
    <property type="entry name" value="ZF_C2HC_LYAR"/>
    <property type="match status" value="1"/>
</dbReference>
<dbReference type="Gene3D" id="3.30.160.60">
    <property type="entry name" value="Classic Zinc Finger"/>
    <property type="match status" value="1"/>
</dbReference>
<dbReference type="InterPro" id="IPR058719">
    <property type="entry name" value="WHD_LYAR"/>
</dbReference>
<keyword evidence="2" id="KW-0479">Metal-binding</keyword>
<dbReference type="GO" id="GO:0000122">
    <property type="term" value="P:negative regulation of transcription by RNA polymerase II"/>
    <property type="evidence" value="ECO:0007669"/>
    <property type="project" value="TreeGrafter"/>
</dbReference>
<comment type="caution">
    <text evidence="12">The sequence shown here is derived from an EMBL/GenBank/DDBJ whole genome shotgun (WGS) entry which is preliminary data.</text>
</comment>
<dbReference type="GO" id="GO:0006364">
    <property type="term" value="P:rRNA processing"/>
    <property type="evidence" value="ECO:0007669"/>
    <property type="project" value="TreeGrafter"/>
</dbReference>
<evidence type="ECO:0000256" key="6">
    <source>
        <dbReference type="ARBA" id="ARBA00023242"/>
    </source>
</evidence>
<feature type="domain" description="Cell growth-regulating nucleolar protein-like winged helix" evidence="11">
    <location>
        <begin position="316"/>
        <end position="387"/>
    </location>
</feature>
<dbReference type="GO" id="GO:0005730">
    <property type="term" value="C:nucleolus"/>
    <property type="evidence" value="ECO:0007669"/>
    <property type="project" value="TreeGrafter"/>
</dbReference>
<sequence length="387" mass="42782">ERVQLMMETHTSKVDGHFGVTKTVDALTKLSCIDCGFTFNKESVQAHTQCVSEQEKYGPKGEGKGNSNSEAKGKALTNQNCDGHLSIGLSTHPPWSCSLCNVKATSRDTLLLHSEGKKHRSKARAVQANKSNLTVKPSLNGNFSVDIVGDNLPSQEPSKNGDTHSEERHEKVEGANTHNSLNKRDNNKQDDASDSNNDPSIGEKKHSKKRKRKEDKARLLDPVSVENKQGWTGQQETDLSDTKEYISDTKGLPRFNSKKGSKGTSRKKVKQTDPEFVQVVPDNKYEVIDDCQRGNLIDDAVKNANRSSKESSNLPVKWKKIIKSVLKSSPNGSLRIKKLQNEVVPLAMKALETAGVSADESHVKDKFMKKVLSSSRFLVHEKIVQLA</sequence>
<dbReference type="InterPro" id="IPR014898">
    <property type="entry name" value="Znf_C2H2_LYAR"/>
</dbReference>
<evidence type="ECO:0000256" key="8">
    <source>
        <dbReference type="SAM" id="MobiDB-lite"/>
    </source>
</evidence>
<proteinExistence type="predicted"/>
<feature type="region of interest" description="Disordered" evidence="8">
    <location>
        <begin position="113"/>
        <end position="272"/>
    </location>
</feature>
<evidence type="ECO:0008006" key="14">
    <source>
        <dbReference type="Google" id="ProtNLM"/>
    </source>
</evidence>
<dbReference type="PANTHER" id="PTHR13100:SF10">
    <property type="entry name" value="CELL GROWTH-REGULATING NUCLEOLAR PROTEIN"/>
    <property type="match status" value="1"/>
</dbReference>
<dbReference type="InterPro" id="IPR039999">
    <property type="entry name" value="LYAR"/>
</dbReference>
<evidence type="ECO:0000259" key="11">
    <source>
        <dbReference type="Pfam" id="PF25879"/>
    </source>
</evidence>